<dbReference type="EMBL" id="JAAQHG020000008">
    <property type="protein sequence ID" value="KAL1587873.1"/>
    <property type="molecule type" value="Genomic_DNA"/>
</dbReference>
<dbReference type="Proteomes" id="UP000803884">
    <property type="component" value="Unassembled WGS sequence"/>
</dbReference>
<reference evidence="2 3" key="1">
    <citation type="journal article" date="2020" name="Microbiol. Resour. Announc.">
        <title>Draft Genome Sequence of a Cladosporium Species Isolated from the Mesophotic Ascidian Didemnum maculosum.</title>
        <authorList>
            <person name="Gioti A."/>
            <person name="Siaperas R."/>
            <person name="Nikolaivits E."/>
            <person name="Le Goff G."/>
            <person name="Ouazzani J."/>
            <person name="Kotoulas G."/>
            <person name="Topakas E."/>
        </authorList>
    </citation>
    <scope>NUCLEOTIDE SEQUENCE [LARGE SCALE GENOMIC DNA]</scope>
    <source>
        <strain evidence="2 3">TM138-S3</strain>
    </source>
</reference>
<feature type="compositionally biased region" description="Basic residues" evidence="1">
    <location>
        <begin position="178"/>
        <end position="191"/>
    </location>
</feature>
<feature type="region of interest" description="Disordered" evidence="1">
    <location>
        <begin position="100"/>
        <end position="120"/>
    </location>
</feature>
<comment type="caution">
    <text evidence="2">The sequence shown here is derived from an EMBL/GenBank/DDBJ whole genome shotgun (WGS) entry which is preliminary data.</text>
</comment>
<dbReference type="GeneID" id="96004712"/>
<dbReference type="RefSeq" id="XP_069230978.1">
    <property type="nucleotide sequence ID" value="XM_069371874.1"/>
</dbReference>
<accession>A0AB34KS04</accession>
<evidence type="ECO:0000313" key="3">
    <source>
        <dbReference type="Proteomes" id="UP000803884"/>
    </source>
</evidence>
<feature type="compositionally biased region" description="Acidic residues" evidence="1">
    <location>
        <begin position="195"/>
        <end position="209"/>
    </location>
</feature>
<dbReference type="PANTHER" id="PTHR40635">
    <property type="match status" value="1"/>
</dbReference>
<organism evidence="2 3">
    <name type="scientific">Cladosporium halotolerans</name>
    <dbReference type="NCBI Taxonomy" id="1052096"/>
    <lineage>
        <taxon>Eukaryota</taxon>
        <taxon>Fungi</taxon>
        <taxon>Dikarya</taxon>
        <taxon>Ascomycota</taxon>
        <taxon>Pezizomycotina</taxon>
        <taxon>Dothideomycetes</taxon>
        <taxon>Dothideomycetidae</taxon>
        <taxon>Cladosporiales</taxon>
        <taxon>Cladosporiaceae</taxon>
        <taxon>Cladosporium</taxon>
    </lineage>
</organism>
<protein>
    <submittedName>
        <fullName evidence="2">Uncharacterized protein</fullName>
    </submittedName>
</protein>
<keyword evidence="3" id="KW-1185">Reference proteome</keyword>
<evidence type="ECO:0000256" key="1">
    <source>
        <dbReference type="SAM" id="MobiDB-lite"/>
    </source>
</evidence>
<feature type="region of interest" description="Disordered" evidence="1">
    <location>
        <begin position="133"/>
        <end position="211"/>
    </location>
</feature>
<proteinExistence type="predicted"/>
<gene>
    <name evidence="2" type="ORF">WHR41_03268</name>
</gene>
<sequence>MAPIRRYLRITKFSVLEVRIYPEQPADAPWLLSSRDPVLPRVLDEVRPLVLPKLREENENARKKGGKKKKGIRDVAAGEDFEVVMFLTEGMARHSIVTRGRVAEEEEGRGRLRSSGKGLAGWLNSGVRGEAITVEDDEEGERALGDIPEFGGGGGKRRAGEEGEALFVSSDDETVRTQRSKRRKRTTRQHRGRDSDEEDNVEAAEPADEDDKKKLALKTSYDGFSIYGRILCLIVKRKGKKAASSAAAAPVAGGSQMMENWVSTQVAQEAGLQDDDEDG</sequence>
<dbReference type="PANTHER" id="PTHR40635:SF1">
    <property type="match status" value="1"/>
</dbReference>
<dbReference type="AlphaFoldDB" id="A0AB34KS04"/>
<evidence type="ECO:0000313" key="2">
    <source>
        <dbReference type="EMBL" id="KAL1587873.1"/>
    </source>
</evidence>
<name>A0AB34KS04_9PEZI</name>